<dbReference type="RefSeq" id="WP_147140902.1">
    <property type="nucleotide sequence ID" value="NZ_BJXA01000081.1"/>
</dbReference>
<dbReference type="OrthoDB" id="9763050at2"/>
<proteinExistence type="predicted"/>
<dbReference type="AlphaFoldDB" id="A0A511MQS7"/>
<dbReference type="InterPro" id="IPR050248">
    <property type="entry name" value="Polysacc_deacetylase_ArnD"/>
</dbReference>
<sequence length="233" mass="25346">MRKWLIGGALVLVVVLAAAVGGYYLMNSRTYQLAGRLVDRVDTTDKVVALTLDDGPTDKAPEVLKTLADNQVTATFYLNGRDLAAHPAHGKAIAEAGHEIGNHTYNHRRMVLVSADTVRDEIERTDAEIAKTGYQGPITFRPPNGKKLWALPKYLSDHDRTTVTWDVEPDSGGKPSADKLVADTVAQVRPGSIILLHVMHEYAAPALAAIPRIVAELRAAGYTFVTVSDLLKR</sequence>
<evidence type="ECO:0000259" key="1">
    <source>
        <dbReference type="PROSITE" id="PS51677"/>
    </source>
</evidence>
<gene>
    <name evidence="2" type="ORF">NN4_74630</name>
</gene>
<accession>A0A511MQS7</accession>
<dbReference type="Gene3D" id="3.20.20.370">
    <property type="entry name" value="Glycoside hydrolase/deacetylase"/>
    <property type="match status" value="1"/>
</dbReference>
<comment type="caution">
    <text evidence="2">The sequence shown here is derived from an EMBL/GenBank/DDBJ whole genome shotgun (WGS) entry which is preliminary data.</text>
</comment>
<dbReference type="InterPro" id="IPR011330">
    <property type="entry name" value="Glyco_hydro/deAcase_b/a-brl"/>
</dbReference>
<dbReference type="PANTHER" id="PTHR10587">
    <property type="entry name" value="GLYCOSYL TRANSFERASE-RELATED"/>
    <property type="match status" value="1"/>
</dbReference>
<protein>
    <submittedName>
        <fullName evidence="2">Chitooligosaccharide deacetylase</fullName>
    </submittedName>
</protein>
<dbReference type="Proteomes" id="UP000321424">
    <property type="component" value="Unassembled WGS sequence"/>
</dbReference>
<dbReference type="InterPro" id="IPR002509">
    <property type="entry name" value="NODB_dom"/>
</dbReference>
<dbReference type="Pfam" id="PF01522">
    <property type="entry name" value="Polysacc_deac_1"/>
    <property type="match status" value="1"/>
</dbReference>
<dbReference type="PANTHER" id="PTHR10587:SF125">
    <property type="entry name" value="POLYSACCHARIDE DEACETYLASE YHEN-RELATED"/>
    <property type="match status" value="1"/>
</dbReference>
<evidence type="ECO:0000313" key="2">
    <source>
        <dbReference type="EMBL" id="GEM42944.1"/>
    </source>
</evidence>
<dbReference type="GO" id="GO:0016810">
    <property type="term" value="F:hydrolase activity, acting on carbon-nitrogen (but not peptide) bonds"/>
    <property type="evidence" value="ECO:0007669"/>
    <property type="project" value="InterPro"/>
</dbReference>
<organism evidence="2 3">
    <name type="scientific">Nocardia ninae NBRC 108245</name>
    <dbReference type="NCBI Taxonomy" id="1210091"/>
    <lineage>
        <taxon>Bacteria</taxon>
        <taxon>Bacillati</taxon>
        <taxon>Actinomycetota</taxon>
        <taxon>Actinomycetes</taxon>
        <taxon>Mycobacteriales</taxon>
        <taxon>Nocardiaceae</taxon>
        <taxon>Nocardia</taxon>
    </lineage>
</organism>
<reference evidence="2 3" key="1">
    <citation type="submission" date="2019-07" db="EMBL/GenBank/DDBJ databases">
        <title>Whole genome shotgun sequence of Nocardia ninae NBRC 108245.</title>
        <authorList>
            <person name="Hosoyama A."/>
            <person name="Uohara A."/>
            <person name="Ohji S."/>
            <person name="Ichikawa N."/>
        </authorList>
    </citation>
    <scope>NUCLEOTIDE SEQUENCE [LARGE SCALE GENOMIC DNA]</scope>
    <source>
        <strain evidence="2 3">NBRC 108245</strain>
    </source>
</reference>
<dbReference type="EMBL" id="BJXA01000081">
    <property type="protein sequence ID" value="GEM42944.1"/>
    <property type="molecule type" value="Genomic_DNA"/>
</dbReference>
<dbReference type="SUPFAM" id="SSF88713">
    <property type="entry name" value="Glycoside hydrolase/deacetylase"/>
    <property type="match status" value="1"/>
</dbReference>
<dbReference type="GO" id="GO:0005975">
    <property type="term" value="P:carbohydrate metabolic process"/>
    <property type="evidence" value="ECO:0007669"/>
    <property type="project" value="InterPro"/>
</dbReference>
<evidence type="ECO:0000313" key="3">
    <source>
        <dbReference type="Proteomes" id="UP000321424"/>
    </source>
</evidence>
<keyword evidence="3" id="KW-1185">Reference proteome</keyword>
<name>A0A511MQS7_9NOCA</name>
<dbReference type="PROSITE" id="PS51677">
    <property type="entry name" value="NODB"/>
    <property type="match status" value="1"/>
</dbReference>
<feature type="domain" description="NodB homology" evidence="1">
    <location>
        <begin position="46"/>
        <end position="225"/>
    </location>
</feature>